<evidence type="ECO:0000313" key="2">
    <source>
        <dbReference type="EMBL" id="CAK7236251.1"/>
    </source>
</evidence>
<proteinExistence type="inferred from homology"/>
<keyword evidence="3" id="KW-1185">Reference proteome</keyword>
<dbReference type="PANTHER" id="PTHR34598">
    <property type="entry name" value="BLL6449 PROTEIN"/>
    <property type="match status" value="1"/>
</dbReference>
<evidence type="ECO:0000313" key="3">
    <source>
        <dbReference type="Proteomes" id="UP001642406"/>
    </source>
</evidence>
<name>A0ABP0CYA2_9PEZI</name>
<reference evidence="2 3" key="1">
    <citation type="submission" date="2024-01" db="EMBL/GenBank/DDBJ databases">
        <authorList>
            <person name="Allen C."/>
            <person name="Tagirdzhanova G."/>
        </authorList>
    </citation>
    <scope>NUCLEOTIDE SEQUENCE [LARGE SCALE GENOMIC DNA]</scope>
</reference>
<evidence type="ECO:0000256" key="1">
    <source>
        <dbReference type="ARBA" id="ARBA00023604"/>
    </source>
</evidence>
<sequence>MTDTSTPLNVETVLNYYDDPGDGTEPTPVVIGQGTVTNERKMAQVPVTVHDMTGREDTFTLNTHGFQLVRNRPTEATACLADGFHDVGLIKSDYFDDCVSLLKQETGASRVFVFDHKVRRGPADWHSLGKGNASQRGPLHRVHVDQSYDGAAFLVKWYLPDEAEALLRKHWQIINAWRPINTVYKDPLAVADARSVADSDLVEARVIYRDHERRTWTVKASPTHQWHYKHAQTPDEVMLIKCFDSIGDGSVARRVPHSAFYDAQYDYAPPRESIEIRALIFYDV</sequence>
<dbReference type="InterPro" id="IPR044053">
    <property type="entry name" value="AsaB-like"/>
</dbReference>
<dbReference type="Proteomes" id="UP001642406">
    <property type="component" value="Unassembled WGS sequence"/>
</dbReference>
<evidence type="ECO:0008006" key="4">
    <source>
        <dbReference type="Google" id="ProtNLM"/>
    </source>
</evidence>
<comment type="similarity">
    <text evidence="1">Belongs to the asaB hydroxylase/desaturase family.</text>
</comment>
<dbReference type="NCBIfam" id="NF041278">
    <property type="entry name" value="CmcJ_NvfI_EfuI"/>
    <property type="match status" value="1"/>
</dbReference>
<dbReference type="EMBL" id="CAWUHC010000155">
    <property type="protein sequence ID" value="CAK7236251.1"/>
    <property type="molecule type" value="Genomic_DNA"/>
</dbReference>
<organism evidence="2 3">
    <name type="scientific">Sporothrix bragantina</name>
    <dbReference type="NCBI Taxonomy" id="671064"/>
    <lineage>
        <taxon>Eukaryota</taxon>
        <taxon>Fungi</taxon>
        <taxon>Dikarya</taxon>
        <taxon>Ascomycota</taxon>
        <taxon>Pezizomycotina</taxon>
        <taxon>Sordariomycetes</taxon>
        <taxon>Sordariomycetidae</taxon>
        <taxon>Ophiostomatales</taxon>
        <taxon>Ophiostomataceae</taxon>
        <taxon>Sporothrix</taxon>
    </lineage>
</organism>
<comment type="caution">
    <text evidence="2">The sequence shown here is derived from an EMBL/GenBank/DDBJ whole genome shotgun (WGS) entry which is preliminary data.</text>
</comment>
<protein>
    <recommendedName>
        <fullName evidence="4">Methyltransferase</fullName>
    </recommendedName>
</protein>
<dbReference type="PANTHER" id="PTHR34598:SF3">
    <property type="entry name" value="OXIDOREDUCTASE AN1597"/>
    <property type="match status" value="1"/>
</dbReference>
<gene>
    <name evidence="2" type="ORF">SBRCBS47491_009574</name>
</gene>
<accession>A0ABP0CYA2</accession>